<evidence type="ECO:0000256" key="3">
    <source>
        <dbReference type="ARBA" id="ARBA00023172"/>
    </source>
</evidence>
<name>A0A1E3WAV1_9HYPH</name>
<evidence type="ECO:0000313" key="6">
    <source>
        <dbReference type="Proteomes" id="UP000095042"/>
    </source>
</evidence>
<comment type="caution">
    <text evidence="5">The sequence shown here is derived from an EMBL/GenBank/DDBJ whole genome shotgun (WGS) entry which is preliminary data.</text>
</comment>
<comment type="similarity">
    <text evidence="1">Belongs to the 'phage' integrase family.</text>
</comment>
<dbReference type="GO" id="GO:0003677">
    <property type="term" value="F:DNA binding"/>
    <property type="evidence" value="ECO:0007669"/>
    <property type="project" value="InterPro"/>
</dbReference>
<dbReference type="Pfam" id="PF00589">
    <property type="entry name" value="Phage_integrase"/>
    <property type="match status" value="1"/>
</dbReference>
<evidence type="ECO:0000256" key="1">
    <source>
        <dbReference type="ARBA" id="ARBA00008857"/>
    </source>
</evidence>
<dbReference type="GO" id="GO:0015074">
    <property type="term" value="P:DNA integration"/>
    <property type="evidence" value="ECO:0007669"/>
    <property type="project" value="UniProtKB-KW"/>
</dbReference>
<evidence type="ECO:0000259" key="4">
    <source>
        <dbReference type="PROSITE" id="PS51898"/>
    </source>
</evidence>
<reference evidence="5 6" key="1">
    <citation type="journal article" date="2016" name="Environ. Microbiol.">
        <title>New Methyloceanibacter diversity from North Sea sediments includes methanotroph containing solely the soluble methane monooxygenase.</title>
        <authorList>
            <person name="Vekeman B."/>
            <person name="Kerckhof F.M."/>
            <person name="Cremers G."/>
            <person name="de Vos P."/>
            <person name="Vandamme P."/>
            <person name="Boon N."/>
            <person name="Op den Camp H.J."/>
            <person name="Heylen K."/>
        </authorList>
    </citation>
    <scope>NUCLEOTIDE SEQUENCE [LARGE SCALE GENOMIC DNA]</scope>
    <source>
        <strain evidence="5 6">R-67177</strain>
    </source>
</reference>
<feature type="domain" description="Tyr recombinase" evidence="4">
    <location>
        <begin position="1"/>
        <end position="149"/>
    </location>
</feature>
<dbReference type="PROSITE" id="PS51898">
    <property type="entry name" value="TYR_RECOMBINASE"/>
    <property type="match status" value="1"/>
</dbReference>
<dbReference type="Proteomes" id="UP000095042">
    <property type="component" value="Unassembled WGS sequence"/>
</dbReference>
<dbReference type="InterPro" id="IPR013762">
    <property type="entry name" value="Integrase-like_cat_sf"/>
</dbReference>
<proteinExistence type="inferred from homology"/>
<dbReference type="InterPro" id="IPR011010">
    <property type="entry name" value="DNA_brk_join_enz"/>
</dbReference>
<dbReference type="GO" id="GO:0006310">
    <property type="term" value="P:DNA recombination"/>
    <property type="evidence" value="ECO:0007669"/>
    <property type="project" value="UniProtKB-KW"/>
</dbReference>
<dbReference type="SUPFAM" id="SSF56349">
    <property type="entry name" value="DNA breaking-rejoining enzymes"/>
    <property type="match status" value="1"/>
</dbReference>
<dbReference type="PANTHER" id="PTHR30629:SF2">
    <property type="entry name" value="PROPHAGE INTEGRASE INTS-RELATED"/>
    <property type="match status" value="1"/>
</dbReference>
<dbReference type="PANTHER" id="PTHR30629">
    <property type="entry name" value="PROPHAGE INTEGRASE"/>
    <property type="match status" value="1"/>
</dbReference>
<keyword evidence="3" id="KW-0233">DNA recombination</keyword>
<gene>
    <name evidence="5" type="ORF">AUC71_12575</name>
</gene>
<keyword evidence="6" id="KW-1185">Reference proteome</keyword>
<evidence type="ECO:0000256" key="2">
    <source>
        <dbReference type="ARBA" id="ARBA00022908"/>
    </source>
</evidence>
<dbReference type="InterPro" id="IPR002104">
    <property type="entry name" value="Integrase_catalytic"/>
</dbReference>
<dbReference type="EMBL" id="LPWD01000196">
    <property type="protein sequence ID" value="ODS02933.1"/>
    <property type="molecule type" value="Genomic_DNA"/>
</dbReference>
<protein>
    <recommendedName>
        <fullName evidence="4">Tyr recombinase domain-containing protein</fullName>
    </recommendedName>
</protein>
<evidence type="ECO:0000313" key="5">
    <source>
        <dbReference type="EMBL" id="ODS02933.1"/>
    </source>
</evidence>
<organism evidence="5 6">
    <name type="scientific">Methyloceanibacter marginalis</name>
    <dbReference type="NCBI Taxonomy" id="1774971"/>
    <lineage>
        <taxon>Bacteria</taxon>
        <taxon>Pseudomonadati</taxon>
        <taxon>Pseudomonadota</taxon>
        <taxon>Alphaproteobacteria</taxon>
        <taxon>Hyphomicrobiales</taxon>
        <taxon>Hyphomicrobiaceae</taxon>
        <taxon>Methyloceanibacter</taxon>
    </lineage>
</organism>
<keyword evidence="2" id="KW-0229">DNA integration</keyword>
<dbReference type="InterPro" id="IPR050808">
    <property type="entry name" value="Phage_Integrase"/>
</dbReference>
<dbReference type="AlphaFoldDB" id="A0A1E3WAV1"/>
<sequence length="170" mass="18873">MLAPRKKELAQATWGDVRGDVLITPWERTKSRKQVTKKRAYQTPLVPFAKSALDSIAPKNEPQPDDPIFPGRSGVSMWPGSQLVRKLVKAGAPAGFTYHRVRHTVATWLENEGHDEFDRKLVLNHVAVGGATAGYSHGIALKRKRMLLRKWAAHVEGLVNGKRVVGRAPN</sequence>
<dbReference type="Gene3D" id="1.10.443.10">
    <property type="entry name" value="Intergrase catalytic core"/>
    <property type="match status" value="1"/>
</dbReference>
<accession>A0A1E3WAV1</accession>